<evidence type="ECO:0000259" key="7">
    <source>
        <dbReference type="Pfam" id="PF07992"/>
    </source>
</evidence>
<dbReference type="PANTHER" id="PTHR22912">
    <property type="entry name" value="DISULFIDE OXIDOREDUCTASE"/>
    <property type="match status" value="1"/>
</dbReference>
<feature type="domain" description="FAD/NAD(P)-binding" evidence="7">
    <location>
        <begin position="5"/>
        <end position="319"/>
    </location>
</feature>
<keyword evidence="5" id="KW-0520">NAD</keyword>
<keyword evidence="4" id="KW-0274">FAD</keyword>
<dbReference type="InterPro" id="IPR036188">
    <property type="entry name" value="FAD/NAD-bd_sf"/>
</dbReference>
<dbReference type="Pfam" id="PF02852">
    <property type="entry name" value="Pyr_redox_dim"/>
    <property type="match status" value="1"/>
</dbReference>
<dbReference type="InterPro" id="IPR004099">
    <property type="entry name" value="Pyr_nucl-diS_OxRdtase_dimer"/>
</dbReference>
<keyword evidence="3" id="KW-0285">Flavoprotein</keyword>
<sequence length="450" mass="49579">MNHAYDVLVIGTGAAGSRAAAAAKRNRLSTAIVDHRSYGGTCPQRGCDPKRVLAGIAEIYDDASRVNGKGLTGEVSLSWKDLVQYKNTFTTPVPEQVESSLKEKGIDTYHGTASFIDPNTIKVGEHQLQAGKFVIATGASPASLPIEGSEHMITSDDFFELEELPDNLLFVGGGYISFEFAHLCARLGKNVTIVHRNRHVLEGFDKEITNKLVEHTKDLGVTIHTSTEVQSIEKLTSGKFQAYVRKFDHEHELTADLVIHGAGRHANLKELGLESIGLEYSKRGVPVNHNFQAIFHPHIYAAGDAAETGLKPLTPVAGEEAERLSRHLIHGEEQTPISLPVPSVVFTYPMLASVGITQQEAKENDIPYEVQSRNISDFFTYKRTDGPSAYVKLLINPFTDEILGAHFLSSYASHLINLFSFAMYKKATKQDLQQMLWAYPTPESDIPSMF</sequence>
<dbReference type="SUPFAM" id="SSF51905">
    <property type="entry name" value="FAD/NAD(P)-binding domain"/>
    <property type="match status" value="1"/>
</dbReference>
<feature type="domain" description="Pyridine nucleotide-disulphide oxidoreductase dimerisation" evidence="6">
    <location>
        <begin position="341"/>
        <end position="442"/>
    </location>
</feature>
<dbReference type="InterPro" id="IPR023753">
    <property type="entry name" value="FAD/NAD-binding_dom"/>
</dbReference>
<dbReference type="EMBL" id="CP095073">
    <property type="protein sequence ID" value="UOQ43249.1"/>
    <property type="molecule type" value="Genomic_DNA"/>
</dbReference>
<keyword evidence="9" id="KW-1185">Reference proteome</keyword>
<organism evidence="8 9">
    <name type="scientific">Halobacillus salinarum</name>
    <dbReference type="NCBI Taxonomy" id="2932257"/>
    <lineage>
        <taxon>Bacteria</taxon>
        <taxon>Bacillati</taxon>
        <taxon>Bacillota</taxon>
        <taxon>Bacilli</taxon>
        <taxon>Bacillales</taxon>
        <taxon>Bacillaceae</taxon>
        <taxon>Halobacillus</taxon>
    </lineage>
</organism>
<dbReference type="Gene3D" id="3.50.50.60">
    <property type="entry name" value="FAD/NAD(P)-binding domain"/>
    <property type="match status" value="2"/>
</dbReference>
<dbReference type="PANTHER" id="PTHR22912:SF217">
    <property type="entry name" value="DIHYDROLIPOYL DEHYDROGENASE"/>
    <property type="match status" value="1"/>
</dbReference>
<dbReference type="InterPro" id="IPR016156">
    <property type="entry name" value="FAD/NAD-linked_Rdtase_dimer_sf"/>
</dbReference>
<evidence type="ECO:0000313" key="8">
    <source>
        <dbReference type="EMBL" id="UOQ43249.1"/>
    </source>
</evidence>
<accession>A0ABY4EGI6</accession>
<evidence type="ECO:0000259" key="6">
    <source>
        <dbReference type="Pfam" id="PF02852"/>
    </source>
</evidence>
<dbReference type="PIRSF" id="PIRSF000350">
    <property type="entry name" value="Mercury_reductase_MerA"/>
    <property type="match status" value="1"/>
</dbReference>
<comment type="cofactor">
    <cofactor evidence="1">
        <name>FAD</name>
        <dbReference type="ChEBI" id="CHEBI:57692"/>
    </cofactor>
</comment>
<evidence type="ECO:0000256" key="1">
    <source>
        <dbReference type="ARBA" id="ARBA00001974"/>
    </source>
</evidence>
<dbReference type="PRINTS" id="PR00368">
    <property type="entry name" value="FADPNR"/>
</dbReference>
<evidence type="ECO:0000256" key="2">
    <source>
        <dbReference type="ARBA" id="ARBA00007532"/>
    </source>
</evidence>
<dbReference type="InterPro" id="IPR001100">
    <property type="entry name" value="Pyr_nuc-diS_OxRdtase"/>
</dbReference>
<proteinExistence type="inferred from homology"/>
<gene>
    <name evidence="8" type="ORF">MUN89_15095</name>
</gene>
<name>A0ABY4EGI6_9BACI</name>
<protein>
    <submittedName>
        <fullName evidence="8">NAD(P)/FAD-dependent oxidoreductase</fullName>
    </submittedName>
</protein>
<dbReference type="RefSeq" id="WP_244708608.1">
    <property type="nucleotide sequence ID" value="NZ_CP095073.1"/>
</dbReference>
<dbReference type="Proteomes" id="UP000831787">
    <property type="component" value="Chromosome"/>
</dbReference>
<evidence type="ECO:0000256" key="5">
    <source>
        <dbReference type="ARBA" id="ARBA00023027"/>
    </source>
</evidence>
<dbReference type="InterPro" id="IPR050151">
    <property type="entry name" value="Class-I_Pyr_Nuc-Dis_Oxidored"/>
</dbReference>
<dbReference type="Gene3D" id="3.30.390.30">
    <property type="match status" value="1"/>
</dbReference>
<evidence type="ECO:0000256" key="4">
    <source>
        <dbReference type="ARBA" id="ARBA00022827"/>
    </source>
</evidence>
<reference evidence="8 9" key="1">
    <citation type="submission" date="2022-04" db="EMBL/GenBank/DDBJ databases">
        <title>Halobacillus sp. isolated from saltern.</title>
        <authorList>
            <person name="Won M."/>
            <person name="Lee C.-M."/>
            <person name="Woen H.-Y."/>
            <person name="Kwon S.-W."/>
        </authorList>
    </citation>
    <scope>NUCLEOTIDE SEQUENCE [LARGE SCALE GENOMIC DNA]</scope>
    <source>
        <strain evidence="8 9">SSBR10-3</strain>
    </source>
</reference>
<evidence type="ECO:0000313" key="9">
    <source>
        <dbReference type="Proteomes" id="UP000831787"/>
    </source>
</evidence>
<comment type="similarity">
    <text evidence="2">Belongs to the class-I pyridine nucleotide-disulfide oxidoreductase family.</text>
</comment>
<dbReference type="Pfam" id="PF07992">
    <property type="entry name" value="Pyr_redox_2"/>
    <property type="match status" value="1"/>
</dbReference>
<dbReference type="SUPFAM" id="SSF55424">
    <property type="entry name" value="FAD/NAD-linked reductases, dimerisation (C-terminal) domain"/>
    <property type="match status" value="1"/>
</dbReference>
<evidence type="ECO:0000256" key="3">
    <source>
        <dbReference type="ARBA" id="ARBA00022630"/>
    </source>
</evidence>
<dbReference type="PRINTS" id="PR00411">
    <property type="entry name" value="PNDRDTASEI"/>
</dbReference>